<evidence type="ECO:0000313" key="2">
    <source>
        <dbReference type="EMBL" id="CAJ2508368.1"/>
    </source>
</evidence>
<keyword evidence="3" id="KW-1185">Reference proteome</keyword>
<evidence type="ECO:0000256" key="1">
    <source>
        <dbReference type="SAM" id="MobiDB-lite"/>
    </source>
</evidence>
<protein>
    <submittedName>
        <fullName evidence="2">Uu.00g133940.m01.CDS01</fullName>
    </submittedName>
</protein>
<dbReference type="AlphaFoldDB" id="A0AAI8VNX6"/>
<dbReference type="EMBL" id="CAUWAG010000011">
    <property type="protein sequence ID" value="CAJ2508368.1"/>
    <property type="molecule type" value="Genomic_DNA"/>
</dbReference>
<organism evidence="2 3">
    <name type="scientific">Anthostomella pinea</name>
    <dbReference type="NCBI Taxonomy" id="933095"/>
    <lineage>
        <taxon>Eukaryota</taxon>
        <taxon>Fungi</taxon>
        <taxon>Dikarya</taxon>
        <taxon>Ascomycota</taxon>
        <taxon>Pezizomycotina</taxon>
        <taxon>Sordariomycetes</taxon>
        <taxon>Xylariomycetidae</taxon>
        <taxon>Xylariales</taxon>
        <taxon>Xylariaceae</taxon>
        <taxon>Anthostomella</taxon>
    </lineage>
</organism>
<gene>
    <name evidence="2" type="ORF">KHLLAP_LOCUS8836</name>
</gene>
<evidence type="ECO:0000313" key="3">
    <source>
        <dbReference type="Proteomes" id="UP001295740"/>
    </source>
</evidence>
<name>A0AAI8VNX6_9PEZI</name>
<sequence length="62" mass="7034">MAAPVFIQLVRQPLQHHHHPALALMQFYSDVAELAGQCDTQSSRADPCTSERRRFNTVSGRR</sequence>
<accession>A0AAI8VNX6</accession>
<feature type="region of interest" description="Disordered" evidence="1">
    <location>
        <begin position="39"/>
        <end position="62"/>
    </location>
</feature>
<comment type="caution">
    <text evidence="2">The sequence shown here is derived from an EMBL/GenBank/DDBJ whole genome shotgun (WGS) entry which is preliminary data.</text>
</comment>
<dbReference type="Proteomes" id="UP001295740">
    <property type="component" value="Unassembled WGS sequence"/>
</dbReference>
<proteinExistence type="predicted"/>
<reference evidence="2" key="1">
    <citation type="submission" date="2023-10" db="EMBL/GenBank/DDBJ databases">
        <authorList>
            <person name="Hackl T."/>
        </authorList>
    </citation>
    <scope>NUCLEOTIDE SEQUENCE</scope>
</reference>